<feature type="region of interest" description="Disordered" evidence="3">
    <location>
        <begin position="260"/>
        <end position="289"/>
    </location>
</feature>
<keyword evidence="7" id="KW-1185">Reference proteome</keyword>
<dbReference type="Gene3D" id="3.30.40.10">
    <property type="entry name" value="Zinc/RING finger domain, C3HC4 (zinc finger)"/>
    <property type="match status" value="1"/>
</dbReference>
<dbReference type="SUPFAM" id="SSF57850">
    <property type="entry name" value="RING/U-box"/>
    <property type="match status" value="1"/>
</dbReference>
<dbReference type="CDD" id="cd16655">
    <property type="entry name" value="RING-Ubox_WDSUB1-like"/>
    <property type="match status" value="1"/>
</dbReference>
<dbReference type="GO" id="GO:0004672">
    <property type="term" value="F:protein kinase activity"/>
    <property type="evidence" value="ECO:0007669"/>
    <property type="project" value="InterPro"/>
</dbReference>
<dbReference type="OrthoDB" id="4062651at2759"/>
<dbReference type="InterPro" id="IPR011009">
    <property type="entry name" value="Kinase-like_dom_sf"/>
</dbReference>
<dbReference type="Pfam" id="PF07714">
    <property type="entry name" value="PK_Tyr_Ser-Thr"/>
    <property type="match status" value="1"/>
</dbReference>
<evidence type="ECO:0000259" key="5">
    <source>
        <dbReference type="PROSITE" id="PS51698"/>
    </source>
</evidence>
<sequence>MPHSARVCTEGSPQILGLATAQNLKQGPLRVAEARKKDDCFIRESLKVGAFAINGIEVHITYSHQAGHFFNMARVAVVIVDASKKDSDGKAMGFILRELTRQKEHFDEVHMHARVVVKREALRKKSEAEVQRIIAEEEGRAMALLQVCFEKDGGIVNKVTYDATLCEEGQLEDYIIEVVQRKGVAIDVLVLGFKFEDSNRTRFLSSLHAVPGAAIGPGKKAETMLERLSEDAQCSVFHVYKDGPKLKRVMYTGPRRTLSEVPSEGEIVDPREASCSGSFPSTPRQRPNGLQASLSLPGQGPISPPISGHFQPASYSVPPGSHFPQSAVFHQVPGGYVPGPHLFPAVVRSPGHTGPVALPPGYQYVVVQNGFSPGHGGASAPPLYASHNSPPQFVSGNSSAGSPHGSPAPGYGHNHPAGGFQPHVFGGEFVPGHVGGSVYPPGFGAAQGSGYSVAQPSGLHPSSGEDSAGRANPGDARQSNGQHLTQYQTVPAPPARANQERASGARELQAYESYSLQQLTDATNGFSRELGGGGFGTVYLGTLMGTQVAVKKMNPEGLQGPEQFECEVKLLTTLRHRNIVILMGCCPEAFCLVYEYCAQGSLETRLADETRPLPWFARVRIMLEIATAVLWMHKHGFIHCEIKQANMLLDESDTAKLGDVGISRMIPSREARTARLTGALTEGLRTNSTVRGSFGYVDPALFDGYPLEARSDVYALGVCLLQLLTKRAAGAVKREVKQAYVSRTMPGILDRSAGDWPLETVVEDLTNLGLRCTEYDQDNRPDLESEIIPVLSRLNDLGKAAERQELESLRRAAAKMAALRAPGARPRDNSDIMESNFCCPISQEIMEDPVVAADGHTYERSQIQTWLARYRTSPVTGAPLPNTNLLPNHTVKSAILEWRQRTGG</sequence>
<dbReference type="PROSITE" id="PS51698">
    <property type="entry name" value="U_BOX"/>
    <property type="match status" value="1"/>
</dbReference>
<dbReference type="SMART" id="SM00504">
    <property type="entry name" value="Ubox"/>
    <property type="match status" value="1"/>
</dbReference>
<feature type="region of interest" description="Disordered" evidence="3">
    <location>
        <begin position="449"/>
        <end position="481"/>
    </location>
</feature>
<feature type="domain" description="Protein kinase" evidence="4">
    <location>
        <begin position="524"/>
        <end position="791"/>
    </location>
</feature>
<evidence type="ECO:0000259" key="4">
    <source>
        <dbReference type="PROSITE" id="PS50011"/>
    </source>
</evidence>
<evidence type="ECO:0000313" key="6">
    <source>
        <dbReference type="EMBL" id="GAQ89653.1"/>
    </source>
</evidence>
<dbReference type="Gene3D" id="1.10.510.10">
    <property type="entry name" value="Transferase(Phosphotransferase) domain 1"/>
    <property type="match status" value="1"/>
</dbReference>
<dbReference type="InterPro" id="IPR013083">
    <property type="entry name" value="Znf_RING/FYVE/PHD"/>
</dbReference>
<gene>
    <name evidence="6" type="ORF">KFL_005470050</name>
</gene>
<dbReference type="InterPro" id="IPR000719">
    <property type="entry name" value="Prot_kinase_dom"/>
</dbReference>
<dbReference type="UniPathway" id="UPA00143"/>
<feature type="compositionally biased region" description="Polar residues" evidence="3">
    <location>
        <begin position="275"/>
        <end position="289"/>
    </location>
</feature>
<dbReference type="InterPro" id="IPR051348">
    <property type="entry name" value="U-box_ubiquitin_ligases"/>
</dbReference>
<dbReference type="STRING" id="105231.A0A1Y1IG80"/>
<evidence type="ECO:0000313" key="7">
    <source>
        <dbReference type="Proteomes" id="UP000054558"/>
    </source>
</evidence>
<dbReference type="InterPro" id="IPR001245">
    <property type="entry name" value="Ser-Thr/Tyr_kinase_cat_dom"/>
</dbReference>
<reference evidence="6 7" key="1">
    <citation type="journal article" date="2014" name="Nat. Commun.">
        <title>Klebsormidium flaccidum genome reveals primary factors for plant terrestrial adaptation.</title>
        <authorList>
            <person name="Hori K."/>
            <person name="Maruyama F."/>
            <person name="Fujisawa T."/>
            <person name="Togashi T."/>
            <person name="Yamamoto N."/>
            <person name="Seo M."/>
            <person name="Sato S."/>
            <person name="Yamada T."/>
            <person name="Mori H."/>
            <person name="Tajima N."/>
            <person name="Moriyama T."/>
            <person name="Ikeuchi M."/>
            <person name="Watanabe M."/>
            <person name="Wada H."/>
            <person name="Kobayashi K."/>
            <person name="Saito M."/>
            <person name="Masuda T."/>
            <person name="Sasaki-Sekimoto Y."/>
            <person name="Mashiguchi K."/>
            <person name="Awai K."/>
            <person name="Shimojima M."/>
            <person name="Masuda S."/>
            <person name="Iwai M."/>
            <person name="Nobusawa T."/>
            <person name="Narise T."/>
            <person name="Kondo S."/>
            <person name="Saito H."/>
            <person name="Sato R."/>
            <person name="Murakawa M."/>
            <person name="Ihara Y."/>
            <person name="Oshima-Yamada Y."/>
            <person name="Ohtaka K."/>
            <person name="Satoh M."/>
            <person name="Sonobe K."/>
            <person name="Ishii M."/>
            <person name="Ohtani R."/>
            <person name="Kanamori-Sato M."/>
            <person name="Honoki R."/>
            <person name="Miyazaki D."/>
            <person name="Mochizuki H."/>
            <person name="Umetsu J."/>
            <person name="Higashi K."/>
            <person name="Shibata D."/>
            <person name="Kamiya Y."/>
            <person name="Sato N."/>
            <person name="Nakamura Y."/>
            <person name="Tabata S."/>
            <person name="Ida S."/>
            <person name="Kurokawa K."/>
            <person name="Ohta H."/>
        </authorList>
    </citation>
    <scope>NUCLEOTIDE SEQUENCE [LARGE SCALE GENOMIC DNA]</scope>
    <source>
        <strain evidence="6 7">NIES-2285</strain>
    </source>
</reference>
<organism evidence="6 7">
    <name type="scientific">Klebsormidium nitens</name>
    <name type="common">Green alga</name>
    <name type="synonym">Ulothrix nitens</name>
    <dbReference type="NCBI Taxonomy" id="105231"/>
    <lineage>
        <taxon>Eukaryota</taxon>
        <taxon>Viridiplantae</taxon>
        <taxon>Streptophyta</taxon>
        <taxon>Klebsormidiophyceae</taxon>
        <taxon>Klebsormidiales</taxon>
        <taxon>Klebsormidiaceae</taxon>
        <taxon>Klebsormidium</taxon>
    </lineage>
</organism>
<feature type="domain" description="U-box" evidence="5">
    <location>
        <begin position="832"/>
        <end position="904"/>
    </location>
</feature>
<keyword evidence="2" id="KW-0067">ATP-binding</keyword>
<dbReference type="PANTHER" id="PTHR45647">
    <property type="entry name" value="OS02G0152300 PROTEIN"/>
    <property type="match status" value="1"/>
</dbReference>
<dbReference type="PROSITE" id="PS00107">
    <property type="entry name" value="PROTEIN_KINASE_ATP"/>
    <property type="match status" value="1"/>
</dbReference>
<evidence type="ECO:0000256" key="3">
    <source>
        <dbReference type="SAM" id="MobiDB-lite"/>
    </source>
</evidence>
<dbReference type="InterPro" id="IPR017441">
    <property type="entry name" value="Protein_kinase_ATP_BS"/>
</dbReference>
<name>A0A1Y1IG80_KLENI</name>
<dbReference type="GO" id="GO:0016567">
    <property type="term" value="P:protein ubiquitination"/>
    <property type="evidence" value="ECO:0007669"/>
    <property type="project" value="UniProtKB-UniPathway"/>
</dbReference>
<keyword evidence="2" id="KW-0547">Nucleotide-binding</keyword>
<feature type="compositionally biased region" description="Low complexity" evidence="3">
    <location>
        <begin position="395"/>
        <end position="413"/>
    </location>
</feature>
<proteinExistence type="predicted"/>
<accession>A0A1Y1IG80</accession>
<dbReference type="EMBL" id="DF237496">
    <property type="protein sequence ID" value="GAQ89653.1"/>
    <property type="molecule type" value="Genomic_DNA"/>
</dbReference>
<feature type="region of interest" description="Disordered" evidence="3">
    <location>
        <begin position="378"/>
        <end position="424"/>
    </location>
</feature>
<protein>
    <recommendedName>
        <fullName evidence="8">Serine/threonine-protein kinase</fullName>
    </recommendedName>
</protein>
<dbReference type="SUPFAM" id="SSF56112">
    <property type="entry name" value="Protein kinase-like (PK-like)"/>
    <property type="match status" value="1"/>
</dbReference>
<dbReference type="Gene3D" id="3.30.200.20">
    <property type="entry name" value="Phosphorylase Kinase, domain 1"/>
    <property type="match status" value="1"/>
</dbReference>
<evidence type="ECO:0008006" key="8">
    <source>
        <dbReference type="Google" id="ProtNLM"/>
    </source>
</evidence>
<dbReference type="AlphaFoldDB" id="A0A1Y1IG80"/>
<dbReference type="PROSITE" id="PS50011">
    <property type="entry name" value="PROTEIN_KINASE_DOM"/>
    <property type="match status" value="1"/>
</dbReference>
<keyword evidence="1" id="KW-0833">Ubl conjugation pathway</keyword>
<dbReference type="PANTHER" id="PTHR45647:SF139">
    <property type="entry name" value="OS02G0152300 PROTEIN"/>
    <property type="match status" value="1"/>
</dbReference>
<dbReference type="Proteomes" id="UP000054558">
    <property type="component" value="Unassembled WGS sequence"/>
</dbReference>
<dbReference type="InterPro" id="IPR003613">
    <property type="entry name" value="Ubox_domain"/>
</dbReference>
<dbReference type="Pfam" id="PF04564">
    <property type="entry name" value="U-box"/>
    <property type="match status" value="1"/>
</dbReference>
<evidence type="ECO:0000256" key="1">
    <source>
        <dbReference type="ARBA" id="ARBA00022786"/>
    </source>
</evidence>
<evidence type="ECO:0000256" key="2">
    <source>
        <dbReference type="PROSITE-ProRule" id="PRU10141"/>
    </source>
</evidence>
<dbReference type="GO" id="GO:0004842">
    <property type="term" value="F:ubiquitin-protein transferase activity"/>
    <property type="evidence" value="ECO:0007669"/>
    <property type="project" value="InterPro"/>
</dbReference>
<feature type="binding site" evidence="2">
    <location>
        <position position="552"/>
    </location>
    <ligand>
        <name>ATP</name>
        <dbReference type="ChEBI" id="CHEBI:30616"/>
    </ligand>
</feature>
<dbReference type="GO" id="GO:0005524">
    <property type="term" value="F:ATP binding"/>
    <property type="evidence" value="ECO:0007669"/>
    <property type="project" value="UniProtKB-UniRule"/>
</dbReference>